<evidence type="ECO:0000313" key="2">
    <source>
        <dbReference type="Proteomes" id="UP000184529"/>
    </source>
</evidence>
<dbReference type="AlphaFoldDB" id="A0A1M6KJI3"/>
<dbReference type="EMBL" id="FQZM01000043">
    <property type="protein sequence ID" value="SHJ59124.1"/>
    <property type="molecule type" value="Genomic_DNA"/>
</dbReference>
<keyword evidence="2" id="KW-1185">Reference proteome</keyword>
<dbReference type="OrthoDB" id="1937513at2"/>
<proteinExistence type="predicted"/>
<sequence>MPVVTADHRVLYSGPSTEDAFLVYNLARELGAYRRKLEYSPDGGTDTPTGTCGKIIVQLEAAEKRKAVAEALRPFRIQAERLHLNSRKWWDDEPSPEPPKVVVKNLLAASSAEDFETARREWEYRGEVIYEGESGFAPECELCGPKELMRTNYVIHNVVNGNRLRVGSVCVKRFLVLVGAASPAESADVFDRRTKLALFGRTQADRIADLGKEKIPEKSIVGLLGALEKAFPFPDRVTEEDAGIILRAAGAGVRASEVFTALVTGNSTVLRGLKVQKMLGKEDKRRRIAAAFSTLSWSSAYRNPAGNF</sequence>
<protein>
    <submittedName>
        <fullName evidence="1">Uncharacterized protein</fullName>
    </submittedName>
</protein>
<accession>A0A1M6KJI3</accession>
<dbReference type="Proteomes" id="UP000184529">
    <property type="component" value="Unassembled WGS sequence"/>
</dbReference>
<organism evidence="1 2">
    <name type="scientific">Desulfofundulus thermosubterraneus DSM 16057</name>
    <dbReference type="NCBI Taxonomy" id="1121432"/>
    <lineage>
        <taxon>Bacteria</taxon>
        <taxon>Bacillati</taxon>
        <taxon>Bacillota</taxon>
        <taxon>Clostridia</taxon>
        <taxon>Eubacteriales</taxon>
        <taxon>Peptococcaceae</taxon>
        <taxon>Desulfofundulus</taxon>
    </lineage>
</organism>
<name>A0A1M6KJI3_9FIRM</name>
<reference evidence="2" key="1">
    <citation type="submission" date="2016-11" db="EMBL/GenBank/DDBJ databases">
        <authorList>
            <person name="Varghese N."/>
            <person name="Submissions S."/>
        </authorList>
    </citation>
    <scope>NUCLEOTIDE SEQUENCE [LARGE SCALE GENOMIC DNA]</scope>
    <source>
        <strain evidence="2">DSM 16057</strain>
    </source>
</reference>
<evidence type="ECO:0000313" key="1">
    <source>
        <dbReference type="EMBL" id="SHJ59124.1"/>
    </source>
</evidence>
<dbReference type="RefSeq" id="WP_072870674.1">
    <property type="nucleotide sequence ID" value="NZ_FQZM01000043.1"/>
</dbReference>
<gene>
    <name evidence="1" type="ORF">SAMN02745219_02892</name>
</gene>